<evidence type="ECO:0000256" key="4">
    <source>
        <dbReference type="ARBA" id="ARBA00023180"/>
    </source>
</evidence>
<dbReference type="InterPro" id="IPR043504">
    <property type="entry name" value="Peptidase_S1_PA_chymotrypsin"/>
</dbReference>
<sequence length="1440" mass="156615">MGHSSITHSYLLKKEAAPIFIRIELVGGTSELSGRIEIIRNGIRGTVCDDSFDNNDANVICRMMGYSSGEVISNVFGQGQGTIWLDELDCTGSEYDLEVCPNLSWGVHDCTHREDVAVQCFNEASLTTSIPPTSNPIRIQLLGGSSEISGRIEITHKGIKGTVCDDDFDNKDAKVICRMMGYSSGEVIRNIFGEGQGTIWLDDLNCTGLEYDLEVCPNISWGTHNCQHYEDVAIKCFKDANTTTSIPPTSNDVRIQLIGGSSEISGRIEIIRNGVKGTVCDDQFDNNDAKVICRMIGYRSGEEIPNTFGQGRGVIWLDDLSCTGSEYDLEVCPNLSWGVHNCGHDEDVAIKCSTADQLAIRIQLIGGSSEISGRIEITRKGVKGTVCDDQFDNNDAKVICRMMGYSSGEVIPNIFGEGQGTIWLDDLSCTGLEYDLKVCPNISWGTHNCQHNEDVAIKCLKDANTTTSIPPTSNDFRIQLIGGSSEISGRIEITRQGVKGTVCDDYFDNNDAKVICRMMGYSSGEDIPNTFGEGKGVIWLDDLRCTGSEYYLEVCPNLSWGVHNCGHDEDVAIKCSKGANTTLPTTTSILPISSTDQTVIRIELVGGTSELSGRIEIIRNGIRGTVCDDQFDNNDAKVICRMMGYSSGEVIPNIFGQGQGVIWLDDLSCTGLEYDLEVCPNLNWGVHNCGHNEDVAIACLKDINTTTSIPPTSNVIIIELVGGSSGLSGRIEIIRNGIRGTVCDDICPNLNWGVHNCGHNEDVAIACLKDANTTTSIPPTSNVIIIELVGGSSGLSGRIEIIRNGIRGTVCDDSFDNNDAKVICRMMGYSSGDVIPNTFGQGQGVIWLDDLSCTGLEYDLEVCPNLNWGVHNCGHNEDVAIACLKDANTTTSIPPTSNVIIIELVGGSSGLSGRIEIIRNGIRGTVCDDSFDNNDAKVICRMMGYSSGDVIPNTFGQGQGVIWLDDLSCTGLEYDLEVCPNLNWGVHNCGHNEDVAIACLKDANTTTSIPPTSNVIIIELVGGSSGLSGRIEIIRNGIRGTVCDDNFDNNDAKVICRMMGYSSGEVISNVFGQGQGTIWLDELDCTGSEYDLEVCPNLSWGVHDCTHREDVAVQCFNEASLTTSIPPTSNLETLATYTTFWEFKYVIDQTATDKCPSGTYSNQTDCIPCPVGEYRSINITGSCMKCPNGTSTHSNGSYSISQCLVTCGRRPIKQSYQRFPGGQVAKYGAFPWQARILKVWFWGKLHHCGAAIINKFWLLTAAHCLKNNLKKENILLQTGDLNSKIWDTHEQSFQVEHLIAHPSYDSLTHDYDVGLIKLQPDRNGNGIVFNDYVQPVCLPPQNLSMSAGTRCEISGWGSTSQTYISVLRAATVPMISRHVCETVHKDITPRMLCAGYLQGGINACQGDHGGPLVCNINGGFLYLSFFPSFLINVTLSFFHK</sequence>
<comment type="similarity">
    <text evidence="5">Belongs to the peptidase S1 family. CLIP subfamily.</text>
</comment>
<feature type="disulfide bond" evidence="6">
    <location>
        <begin position="90"/>
        <end position="100"/>
    </location>
</feature>
<feature type="disulfide bond" evidence="6">
    <location>
        <begin position="429"/>
        <end position="439"/>
    </location>
</feature>
<dbReference type="Pfam" id="PF07699">
    <property type="entry name" value="Ephrin_rec_like"/>
    <property type="match status" value="1"/>
</dbReference>
<feature type="domain" description="SRCR" evidence="8">
    <location>
        <begin position="786"/>
        <end position="884"/>
    </location>
</feature>
<dbReference type="InterPro" id="IPR001254">
    <property type="entry name" value="Trypsin_dom"/>
</dbReference>
<evidence type="ECO:0000259" key="7">
    <source>
        <dbReference type="PROSITE" id="PS50240"/>
    </source>
</evidence>
<dbReference type="PROSITE" id="PS50240">
    <property type="entry name" value="TRYPSIN_DOM"/>
    <property type="match status" value="1"/>
</dbReference>
<feature type="domain" description="SRCR" evidence="8">
    <location>
        <begin position="602"/>
        <end position="700"/>
    </location>
</feature>
<feature type="disulfide bond" evidence="6">
    <location>
        <begin position="1085"/>
        <end position="1095"/>
    </location>
</feature>
<feature type="domain" description="SRCR" evidence="8">
    <location>
        <begin position="718"/>
        <end position="745"/>
    </location>
</feature>
<evidence type="ECO:0000259" key="8">
    <source>
        <dbReference type="PROSITE" id="PS50287"/>
    </source>
</evidence>
<feature type="domain" description="SRCR" evidence="8">
    <location>
        <begin position="139"/>
        <end position="237"/>
    </location>
</feature>
<dbReference type="PRINTS" id="PR00722">
    <property type="entry name" value="CHYMOTRYPSIN"/>
</dbReference>
<organism evidence="9 10">
    <name type="scientific">Acanthosepion pharaonis</name>
    <name type="common">Pharaoh cuttlefish</name>
    <name type="synonym">Sepia pharaonis</name>
    <dbReference type="NCBI Taxonomy" id="158019"/>
    <lineage>
        <taxon>Eukaryota</taxon>
        <taxon>Metazoa</taxon>
        <taxon>Spiralia</taxon>
        <taxon>Lophotrochozoa</taxon>
        <taxon>Mollusca</taxon>
        <taxon>Cephalopoda</taxon>
        <taxon>Coleoidea</taxon>
        <taxon>Decapodiformes</taxon>
        <taxon>Sepiida</taxon>
        <taxon>Sepiina</taxon>
        <taxon>Sepiidae</taxon>
        <taxon>Acanthosepion</taxon>
    </lineage>
</organism>
<feature type="domain" description="SRCR" evidence="8">
    <location>
        <begin position="255"/>
        <end position="353"/>
    </location>
</feature>
<feature type="domain" description="SRCR" evidence="8">
    <location>
        <begin position="902"/>
        <end position="1000"/>
    </location>
</feature>
<dbReference type="GO" id="GO:0004252">
    <property type="term" value="F:serine-type endopeptidase activity"/>
    <property type="evidence" value="ECO:0007669"/>
    <property type="project" value="InterPro"/>
</dbReference>
<dbReference type="Gene3D" id="2.10.50.10">
    <property type="entry name" value="Tumor Necrosis Factor Receptor, subunit A, domain 2"/>
    <property type="match status" value="1"/>
</dbReference>
<name>A0A812CH11_ACAPH</name>
<dbReference type="InterPro" id="IPR018114">
    <property type="entry name" value="TRYPSIN_HIS"/>
</dbReference>
<dbReference type="Gene3D" id="2.40.10.10">
    <property type="entry name" value="Trypsin-like serine proteases"/>
    <property type="match status" value="1"/>
</dbReference>
<evidence type="ECO:0000256" key="3">
    <source>
        <dbReference type="ARBA" id="ARBA00023157"/>
    </source>
</evidence>
<dbReference type="SUPFAM" id="SSF50494">
    <property type="entry name" value="Trypsin-like serine proteases"/>
    <property type="match status" value="1"/>
</dbReference>
<evidence type="ECO:0000313" key="9">
    <source>
        <dbReference type="EMBL" id="CAE1270067.1"/>
    </source>
</evidence>
<dbReference type="InterPro" id="IPR001314">
    <property type="entry name" value="Peptidase_S1A"/>
</dbReference>
<dbReference type="PROSITE" id="PS00134">
    <property type="entry name" value="TRYPSIN_HIS"/>
    <property type="match status" value="1"/>
</dbReference>
<dbReference type="GO" id="GO:0016020">
    <property type="term" value="C:membrane"/>
    <property type="evidence" value="ECO:0007669"/>
    <property type="project" value="InterPro"/>
</dbReference>
<dbReference type="Pfam" id="PF00530">
    <property type="entry name" value="SRCR"/>
    <property type="match status" value="9"/>
</dbReference>
<comment type="caution">
    <text evidence="6">Lacks conserved residue(s) required for the propagation of feature annotation.</text>
</comment>
<dbReference type="SMART" id="SM00020">
    <property type="entry name" value="Tryp_SPc"/>
    <property type="match status" value="1"/>
</dbReference>
<evidence type="ECO:0000256" key="2">
    <source>
        <dbReference type="ARBA" id="ARBA00022737"/>
    </source>
</evidence>
<dbReference type="FunFam" id="3.10.250.10:FF:000011">
    <property type="entry name" value="Scavenger receptor class A member 5"/>
    <property type="match status" value="9"/>
</dbReference>
<accession>A0A812CH11</accession>
<dbReference type="GO" id="GO:0006508">
    <property type="term" value="P:proteolysis"/>
    <property type="evidence" value="ECO:0007669"/>
    <property type="project" value="InterPro"/>
</dbReference>
<gene>
    <name evidence="9" type="ORF">SPHA_36895</name>
</gene>
<dbReference type="FunFam" id="2.40.10.10:FF:000068">
    <property type="entry name" value="transmembrane protease serine 2"/>
    <property type="match status" value="1"/>
</dbReference>
<evidence type="ECO:0000256" key="6">
    <source>
        <dbReference type="PROSITE-ProRule" id="PRU00196"/>
    </source>
</evidence>
<feature type="domain" description="SRCR" evidence="8">
    <location>
        <begin position="1018"/>
        <end position="1116"/>
    </location>
</feature>
<evidence type="ECO:0000256" key="5">
    <source>
        <dbReference type="ARBA" id="ARBA00024195"/>
    </source>
</evidence>
<dbReference type="Proteomes" id="UP000597762">
    <property type="component" value="Unassembled WGS sequence"/>
</dbReference>
<dbReference type="Gene3D" id="3.10.250.10">
    <property type="entry name" value="SRCR-like domain"/>
    <property type="match status" value="9"/>
</dbReference>
<dbReference type="Pfam" id="PF00089">
    <property type="entry name" value="Trypsin"/>
    <property type="match status" value="1"/>
</dbReference>
<dbReference type="InterPro" id="IPR011641">
    <property type="entry name" value="Tyr-kin_ephrin_A/B_rcpt-like"/>
</dbReference>
<reference evidence="9" key="1">
    <citation type="submission" date="2021-01" db="EMBL/GenBank/DDBJ databases">
        <authorList>
            <person name="Li R."/>
            <person name="Bekaert M."/>
        </authorList>
    </citation>
    <scope>NUCLEOTIDE SEQUENCE</scope>
    <source>
        <strain evidence="9">Farmed</strain>
    </source>
</reference>
<keyword evidence="4" id="KW-0325">Glycoprotein</keyword>
<feature type="disulfide bond" evidence="6">
    <location>
        <begin position="322"/>
        <end position="332"/>
    </location>
</feature>
<dbReference type="CDD" id="cd00190">
    <property type="entry name" value="Tryp_SPc"/>
    <property type="match status" value="1"/>
</dbReference>
<keyword evidence="1" id="KW-0732">Signal</keyword>
<feature type="disulfide bond" evidence="6">
    <location>
        <begin position="669"/>
        <end position="679"/>
    </location>
</feature>
<dbReference type="PANTHER" id="PTHR19331:SF465">
    <property type="entry name" value="EGG PEPTIDE SPERACT RECEPTOR"/>
    <property type="match status" value="1"/>
</dbReference>
<feature type="domain" description="Peptidase S1" evidence="7">
    <location>
        <begin position="1219"/>
        <end position="1440"/>
    </location>
</feature>
<evidence type="ECO:0000313" key="10">
    <source>
        <dbReference type="Proteomes" id="UP000597762"/>
    </source>
</evidence>
<dbReference type="PANTHER" id="PTHR19331">
    <property type="entry name" value="SCAVENGER RECEPTOR DOMAIN-CONTAINING"/>
    <property type="match status" value="1"/>
</dbReference>
<evidence type="ECO:0000256" key="1">
    <source>
        <dbReference type="ARBA" id="ARBA00022729"/>
    </source>
</evidence>
<dbReference type="SMART" id="SM00202">
    <property type="entry name" value="SR"/>
    <property type="match status" value="9"/>
</dbReference>
<dbReference type="FunFam" id="2.40.10.10:FF:000002">
    <property type="entry name" value="Transmembrane protease serine"/>
    <property type="match status" value="1"/>
</dbReference>
<keyword evidence="10" id="KW-1185">Reference proteome</keyword>
<dbReference type="SMART" id="SM01411">
    <property type="entry name" value="Ephrin_rec_like"/>
    <property type="match status" value="1"/>
</dbReference>
<proteinExistence type="inferred from homology"/>
<dbReference type="OrthoDB" id="6020543at2759"/>
<protein>
    <submittedName>
        <fullName evidence="9">DMBT1</fullName>
    </submittedName>
</protein>
<feature type="disulfide bond" evidence="6">
    <location>
        <begin position="853"/>
        <end position="863"/>
    </location>
</feature>
<comment type="caution">
    <text evidence="9">The sequence shown here is derived from an EMBL/GenBank/DDBJ whole genome shotgun (WGS) entry which is preliminary data.</text>
</comment>
<dbReference type="InterPro" id="IPR001190">
    <property type="entry name" value="SRCR"/>
</dbReference>
<dbReference type="EMBL" id="CAHIKZ030001626">
    <property type="protein sequence ID" value="CAE1270067.1"/>
    <property type="molecule type" value="Genomic_DNA"/>
</dbReference>
<feature type="domain" description="SRCR" evidence="8">
    <location>
        <begin position="362"/>
        <end position="460"/>
    </location>
</feature>
<dbReference type="InterPro" id="IPR009003">
    <property type="entry name" value="Peptidase_S1_PA"/>
</dbReference>
<dbReference type="PROSITE" id="PS50287">
    <property type="entry name" value="SRCR_2"/>
    <property type="match status" value="10"/>
</dbReference>
<feature type="domain" description="SRCR" evidence="8">
    <location>
        <begin position="23"/>
        <end position="121"/>
    </location>
</feature>
<keyword evidence="3 6" id="KW-1015">Disulfide bond</keyword>
<dbReference type="InterPro" id="IPR036772">
    <property type="entry name" value="SRCR-like_dom_sf"/>
</dbReference>
<dbReference type="SUPFAM" id="SSF56487">
    <property type="entry name" value="SRCR-like"/>
    <property type="match status" value="10"/>
</dbReference>
<feature type="disulfide bond" evidence="6">
    <location>
        <begin position="545"/>
        <end position="555"/>
    </location>
</feature>
<feature type="domain" description="SRCR" evidence="8">
    <location>
        <begin position="478"/>
        <end position="576"/>
    </location>
</feature>
<dbReference type="PRINTS" id="PR00258">
    <property type="entry name" value="SPERACTRCPTR"/>
</dbReference>
<feature type="disulfide bond" evidence="6">
    <location>
        <begin position="206"/>
        <end position="216"/>
    </location>
</feature>
<feature type="disulfide bond" evidence="6">
    <location>
        <begin position="969"/>
        <end position="979"/>
    </location>
</feature>
<keyword evidence="2" id="KW-0677">Repeat</keyword>